<comment type="caution">
    <text evidence="9">The sequence shown here is derived from an EMBL/GenBank/DDBJ whole genome shotgun (WGS) entry which is preliminary data.</text>
</comment>
<dbReference type="SUPFAM" id="SSF48264">
    <property type="entry name" value="Cytochrome P450"/>
    <property type="match status" value="1"/>
</dbReference>
<accession>A0A9P7DVI1</accession>
<keyword evidence="5" id="KW-0560">Oxidoreductase</keyword>
<gene>
    <name evidence="8" type="ORF">HD556DRAFT_1466777</name>
    <name evidence="9" type="ORF">HD556DRAFT_1484613</name>
</gene>
<dbReference type="InterPro" id="IPR036396">
    <property type="entry name" value="Cyt_P450_sf"/>
</dbReference>
<evidence type="ECO:0000256" key="2">
    <source>
        <dbReference type="ARBA" id="ARBA00010617"/>
    </source>
</evidence>
<dbReference type="InterPro" id="IPR001128">
    <property type="entry name" value="Cyt_P450"/>
</dbReference>
<keyword evidence="7" id="KW-0503">Monooxygenase</keyword>
<dbReference type="Pfam" id="PF00067">
    <property type="entry name" value="p450"/>
    <property type="match status" value="1"/>
</dbReference>
<evidence type="ECO:0000256" key="5">
    <source>
        <dbReference type="ARBA" id="ARBA00023002"/>
    </source>
</evidence>
<name>A0A9P7DVI1_9AGAM</name>
<dbReference type="PANTHER" id="PTHR46300">
    <property type="entry name" value="P450, PUTATIVE (EUROFUNG)-RELATED-RELATED"/>
    <property type="match status" value="1"/>
</dbReference>
<dbReference type="InterPro" id="IPR050364">
    <property type="entry name" value="Cytochrome_P450_fung"/>
</dbReference>
<dbReference type="AlphaFoldDB" id="A0A9P7DVI1"/>
<evidence type="ECO:0000256" key="6">
    <source>
        <dbReference type="ARBA" id="ARBA00023004"/>
    </source>
</evidence>
<evidence type="ECO:0000256" key="1">
    <source>
        <dbReference type="ARBA" id="ARBA00001971"/>
    </source>
</evidence>
<dbReference type="EMBL" id="JABBWE010000017">
    <property type="protein sequence ID" value="KAG1797135.1"/>
    <property type="molecule type" value="Genomic_DNA"/>
</dbReference>
<dbReference type="EMBL" id="JABBWE010000004">
    <property type="protein sequence ID" value="KAG1803947.1"/>
    <property type="molecule type" value="Genomic_DNA"/>
</dbReference>
<keyword evidence="4" id="KW-0479">Metal-binding</keyword>
<sequence>GTMFGAGSETVSSYIASCLKLCSQSHTDAQARVQEELDHVVGRTRLPTFADQEMLPQVTMFILESLSGRPPFTTGFAHRVTKDI</sequence>
<dbReference type="OrthoDB" id="2658905at2759"/>
<comment type="similarity">
    <text evidence="2">Belongs to the cytochrome P450 family.</text>
</comment>
<dbReference type="Gene3D" id="1.10.630.10">
    <property type="entry name" value="Cytochrome P450"/>
    <property type="match status" value="1"/>
</dbReference>
<reference evidence="9" key="1">
    <citation type="journal article" date="2020" name="New Phytol.">
        <title>Comparative genomics reveals dynamic genome evolution in host specialist ectomycorrhizal fungi.</title>
        <authorList>
            <person name="Lofgren L.A."/>
            <person name="Nguyen N.H."/>
            <person name="Vilgalys R."/>
            <person name="Ruytinx J."/>
            <person name="Liao H.L."/>
            <person name="Branco S."/>
            <person name="Kuo A."/>
            <person name="LaButti K."/>
            <person name="Lipzen A."/>
            <person name="Andreopoulos W."/>
            <person name="Pangilinan J."/>
            <person name="Riley R."/>
            <person name="Hundley H."/>
            <person name="Na H."/>
            <person name="Barry K."/>
            <person name="Grigoriev I.V."/>
            <person name="Stajich J.E."/>
            <person name="Kennedy P.G."/>
        </authorList>
    </citation>
    <scope>NUCLEOTIDE SEQUENCE</scope>
    <source>
        <strain evidence="9">S12</strain>
    </source>
</reference>
<dbReference type="GO" id="GO:0016705">
    <property type="term" value="F:oxidoreductase activity, acting on paired donors, with incorporation or reduction of molecular oxygen"/>
    <property type="evidence" value="ECO:0007669"/>
    <property type="project" value="InterPro"/>
</dbReference>
<feature type="non-terminal residue" evidence="9">
    <location>
        <position position="84"/>
    </location>
</feature>
<dbReference type="Proteomes" id="UP000719766">
    <property type="component" value="Unassembled WGS sequence"/>
</dbReference>
<protein>
    <submittedName>
        <fullName evidence="9">Cytochrome P450</fullName>
    </submittedName>
</protein>
<evidence type="ECO:0000256" key="7">
    <source>
        <dbReference type="ARBA" id="ARBA00023033"/>
    </source>
</evidence>
<organism evidence="9 10">
    <name type="scientific">Suillus plorans</name>
    <dbReference type="NCBI Taxonomy" id="116603"/>
    <lineage>
        <taxon>Eukaryota</taxon>
        <taxon>Fungi</taxon>
        <taxon>Dikarya</taxon>
        <taxon>Basidiomycota</taxon>
        <taxon>Agaricomycotina</taxon>
        <taxon>Agaricomycetes</taxon>
        <taxon>Agaricomycetidae</taxon>
        <taxon>Boletales</taxon>
        <taxon>Suillineae</taxon>
        <taxon>Suillaceae</taxon>
        <taxon>Suillus</taxon>
    </lineage>
</organism>
<keyword evidence="6" id="KW-0408">Iron</keyword>
<keyword evidence="10" id="KW-1185">Reference proteome</keyword>
<evidence type="ECO:0000313" key="9">
    <source>
        <dbReference type="EMBL" id="KAG1803947.1"/>
    </source>
</evidence>
<keyword evidence="3" id="KW-0349">Heme</keyword>
<dbReference type="GeneID" id="64602135"/>
<dbReference type="GO" id="GO:0020037">
    <property type="term" value="F:heme binding"/>
    <property type="evidence" value="ECO:0007669"/>
    <property type="project" value="InterPro"/>
</dbReference>
<evidence type="ECO:0000313" key="10">
    <source>
        <dbReference type="Proteomes" id="UP000719766"/>
    </source>
</evidence>
<feature type="non-terminal residue" evidence="9">
    <location>
        <position position="1"/>
    </location>
</feature>
<proteinExistence type="inferred from homology"/>
<dbReference type="GO" id="GO:0004497">
    <property type="term" value="F:monooxygenase activity"/>
    <property type="evidence" value="ECO:0007669"/>
    <property type="project" value="UniProtKB-KW"/>
</dbReference>
<evidence type="ECO:0000256" key="3">
    <source>
        <dbReference type="ARBA" id="ARBA00022617"/>
    </source>
</evidence>
<dbReference type="GO" id="GO:0005506">
    <property type="term" value="F:iron ion binding"/>
    <property type="evidence" value="ECO:0007669"/>
    <property type="project" value="InterPro"/>
</dbReference>
<comment type="cofactor">
    <cofactor evidence="1">
        <name>heme</name>
        <dbReference type="ChEBI" id="CHEBI:30413"/>
    </cofactor>
</comment>
<dbReference type="PANTHER" id="PTHR46300:SF1">
    <property type="entry name" value="P450, PUTATIVE (EUROFUNG)-RELATED"/>
    <property type="match status" value="1"/>
</dbReference>
<dbReference type="RefSeq" id="XP_041162406.1">
    <property type="nucleotide sequence ID" value="XM_041308371.1"/>
</dbReference>
<evidence type="ECO:0000256" key="4">
    <source>
        <dbReference type="ARBA" id="ARBA00022723"/>
    </source>
</evidence>
<evidence type="ECO:0000313" key="8">
    <source>
        <dbReference type="EMBL" id="KAG1797135.1"/>
    </source>
</evidence>